<name>A0A0F9N571_9ZZZZ</name>
<dbReference type="AlphaFoldDB" id="A0A0F9N571"/>
<feature type="compositionally biased region" description="Polar residues" evidence="1">
    <location>
        <begin position="29"/>
        <end position="38"/>
    </location>
</feature>
<accession>A0A0F9N571</accession>
<gene>
    <name evidence="2" type="ORF">LCGC14_0993120</name>
</gene>
<sequence>ATRRKPDPRSKKKAQLWCLSPELVVSVPRTPNSRNSGTPAPPRRGGEKGRGPLLRRASRDTPGETPFRHAYPNALAPDRIFEYPAYRQTGLHPSPGGIARCLLFVAHCGYTTWFTKTALDIEPCVIQRQR</sequence>
<dbReference type="EMBL" id="LAZR01003788">
    <property type="protein sequence ID" value="KKN14730.1"/>
    <property type="molecule type" value="Genomic_DNA"/>
</dbReference>
<feature type="region of interest" description="Disordered" evidence="1">
    <location>
        <begin position="25"/>
        <end position="71"/>
    </location>
</feature>
<evidence type="ECO:0000313" key="2">
    <source>
        <dbReference type="EMBL" id="KKN14730.1"/>
    </source>
</evidence>
<evidence type="ECO:0000256" key="1">
    <source>
        <dbReference type="SAM" id="MobiDB-lite"/>
    </source>
</evidence>
<comment type="caution">
    <text evidence="2">The sequence shown here is derived from an EMBL/GenBank/DDBJ whole genome shotgun (WGS) entry which is preliminary data.</text>
</comment>
<reference evidence="2" key="1">
    <citation type="journal article" date="2015" name="Nature">
        <title>Complex archaea that bridge the gap between prokaryotes and eukaryotes.</title>
        <authorList>
            <person name="Spang A."/>
            <person name="Saw J.H."/>
            <person name="Jorgensen S.L."/>
            <person name="Zaremba-Niedzwiedzka K."/>
            <person name="Martijn J."/>
            <person name="Lind A.E."/>
            <person name="van Eijk R."/>
            <person name="Schleper C."/>
            <person name="Guy L."/>
            <person name="Ettema T.J."/>
        </authorList>
    </citation>
    <scope>NUCLEOTIDE SEQUENCE</scope>
</reference>
<proteinExistence type="predicted"/>
<organism evidence="2">
    <name type="scientific">marine sediment metagenome</name>
    <dbReference type="NCBI Taxonomy" id="412755"/>
    <lineage>
        <taxon>unclassified sequences</taxon>
        <taxon>metagenomes</taxon>
        <taxon>ecological metagenomes</taxon>
    </lineage>
</organism>
<feature type="non-terminal residue" evidence="2">
    <location>
        <position position="1"/>
    </location>
</feature>
<protein>
    <submittedName>
        <fullName evidence="2">Uncharacterized protein</fullName>
    </submittedName>
</protein>